<evidence type="ECO:0000256" key="2">
    <source>
        <dbReference type="ARBA" id="ARBA00022729"/>
    </source>
</evidence>
<proteinExistence type="inferred from homology"/>
<dbReference type="EMBL" id="JBFKZN010000018">
    <property type="protein sequence ID" value="MEW5291812.1"/>
    <property type="molecule type" value="Genomic_DNA"/>
</dbReference>
<reference evidence="4 5" key="1">
    <citation type="submission" date="2024-07" db="EMBL/GenBank/DDBJ databases">
        <authorList>
            <person name="Dulla G.F.J."/>
            <person name="Delorm J.G."/>
        </authorList>
    </citation>
    <scope>NUCLEOTIDE SEQUENCE [LARGE SCALE GENOMIC DNA]</scope>
    <source>
        <strain evidence="4 5">JGD 233</strain>
    </source>
</reference>
<sequence length="294" mass="33114">MKKLVISAALATILSGYALSASAIEIGRNSPYDYRVKSVIYNAGDVVKIDAIAGVATHIVVAPDETYITHVFGDGDSWVFTHKLNHYFVKPKQELSDTNLVIVTDKRTYNIVLHYVDVGTKKDETGAEVPAFVKTPWAIKQATLQLTYEYPFEKQQQAQQQADKKRLEQKLRQTSFSGPKNYQYVMSDEKDMRDIQPVHVWDNYRFTRFEFPANAELPQVYYISSSGKETLPNSHVVGENRNIIEVENVAKEWRVRLGKRVVGVKNNNYVPGAGAIATGTASPDVRRVQIKGDD</sequence>
<keyword evidence="5" id="KW-1185">Reference proteome</keyword>
<evidence type="ECO:0000256" key="1">
    <source>
        <dbReference type="ARBA" id="ARBA00006135"/>
    </source>
</evidence>
<keyword evidence="2 3" id="KW-0732">Signal</keyword>
<dbReference type="Proteomes" id="UP001554567">
    <property type="component" value="Unassembled WGS sequence"/>
</dbReference>
<dbReference type="InterPro" id="IPR038161">
    <property type="entry name" value="VirB9/CagX/TrbG_C_sf"/>
</dbReference>
<evidence type="ECO:0000313" key="4">
    <source>
        <dbReference type="EMBL" id="MEW5291812.1"/>
    </source>
</evidence>
<feature type="signal peptide" evidence="3">
    <location>
        <begin position="1"/>
        <end position="23"/>
    </location>
</feature>
<name>A0ABV3N7U8_9GAMM</name>
<organism evidence="4 5">
    <name type="scientific">Erwinia papayae</name>
    <dbReference type="NCBI Taxonomy" id="206499"/>
    <lineage>
        <taxon>Bacteria</taxon>
        <taxon>Pseudomonadati</taxon>
        <taxon>Pseudomonadota</taxon>
        <taxon>Gammaproteobacteria</taxon>
        <taxon>Enterobacterales</taxon>
        <taxon>Erwiniaceae</taxon>
        <taxon>Erwinia</taxon>
    </lineage>
</organism>
<comment type="similarity">
    <text evidence="1">Belongs to the TrbG/VirB9 family.</text>
</comment>
<dbReference type="Gene3D" id="2.60.40.2500">
    <property type="match status" value="1"/>
</dbReference>
<dbReference type="InterPro" id="IPR033645">
    <property type="entry name" value="VirB9/CagX/TrbG_C"/>
</dbReference>
<dbReference type="InterPro" id="IPR010258">
    <property type="entry name" value="Conjugal_tfr_TrbG/VirB9/CagX"/>
</dbReference>
<feature type="chain" id="PRO_5046829401" evidence="3">
    <location>
        <begin position="24"/>
        <end position="294"/>
    </location>
</feature>
<protein>
    <submittedName>
        <fullName evidence="4">TrbG/VirB9 family P-type conjugative transfer protein</fullName>
    </submittedName>
</protein>
<evidence type="ECO:0000313" key="5">
    <source>
        <dbReference type="Proteomes" id="UP001554567"/>
    </source>
</evidence>
<dbReference type="CDD" id="cd06911">
    <property type="entry name" value="VirB9_CagX_TrbG"/>
    <property type="match status" value="1"/>
</dbReference>
<evidence type="ECO:0000256" key="3">
    <source>
        <dbReference type="SAM" id="SignalP"/>
    </source>
</evidence>
<accession>A0ABV3N7U8</accession>
<gene>
    <name evidence="4" type="ORF">ABW286_21995</name>
</gene>
<dbReference type="RefSeq" id="WP_367168720.1">
    <property type="nucleotide sequence ID" value="NZ_JBFKZN010000018.1"/>
</dbReference>
<dbReference type="Pfam" id="PF03524">
    <property type="entry name" value="CagX"/>
    <property type="match status" value="1"/>
</dbReference>
<comment type="caution">
    <text evidence="4">The sequence shown here is derived from an EMBL/GenBank/DDBJ whole genome shotgun (WGS) entry which is preliminary data.</text>
</comment>